<sequence length="43" mass="4924">MIIVLQTPVDSVKGLSNKKRVIPPPKKDLNNKQQKGFQREHNV</sequence>
<comment type="caution">
    <text evidence="2">The sequence shown here is derived from an EMBL/GenBank/DDBJ whole genome shotgun (WGS) entry which is preliminary data.</text>
</comment>
<dbReference type="Proteomes" id="UP000070505">
    <property type="component" value="Unassembled WGS sequence"/>
</dbReference>
<organism evidence="2 3">
    <name type="scientific">Gardnerella vaginalis</name>
    <dbReference type="NCBI Taxonomy" id="2702"/>
    <lineage>
        <taxon>Bacteria</taxon>
        <taxon>Bacillati</taxon>
        <taxon>Actinomycetota</taxon>
        <taxon>Actinomycetes</taxon>
        <taxon>Bifidobacteriales</taxon>
        <taxon>Bifidobacteriaceae</taxon>
        <taxon>Gardnerella</taxon>
    </lineage>
</organism>
<reference evidence="2 3" key="1">
    <citation type="submission" date="2016-02" db="EMBL/GenBank/DDBJ databases">
        <authorList>
            <person name="Wen L."/>
            <person name="He K."/>
            <person name="Yang H."/>
        </authorList>
    </citation>
    <scope>NUCLEOTIDE SEQUENCE [LARGE SCALE GENOMIC DNA]</scope>
    <source>
        <strain evidence="2 3">CMW7778B</strain>
    </source>
</reference>
<dbReference type="PATRIC" id="fig|2702.101.peg.1143"/>
<feature type="region of interest" description="Disordered" evidence="1">
    <location>
        <begin position="15"/>
        <end position="43"/>
    </location>
</feature>
<name>A0A135Z3U2_GARVA</name>
<evidence type="ECO:0000313" key="2">
    <source>
        <dbReference type="EMBL" id="KXI16281.1"/>
    </source>
</evidence>
<protein>
    <submittedName>
        <fullName evidence="2">Uncharacterized protein</fullName>
    </submittedName>
</protein>
<accession>A0A135Z3U2</accession>
<gene>
    <name evidence="2" type="ORF">HMPREF3230_01155</name>
</gene>
<evidence type="ECO:0000256" key="1">
    <source>
        <dbReference type="SAM" id="MobiDB-lite"/>
    </source>
</evidence>
<proteinExistence type="predicted"/>
<dbReference type="EMBL" id="LSRC01000048">
    <property type="protein sequence ID" value="KXI16281.1"/>
    <property type="molecule type" value="Genomic_DNA"/>
</dbReference>
<evidence type="ECO:0000313" key="3">
    <source>
        <dbReference type="Proteomes" id="UP000070505"/>
    </source>
</evidence>
<dbReference type="AlphaFoldDB" id="A0A135Z3U2"/>